<dbReference type="SMART" id="SM00849">
    <property type="entry name" value="Lactamase_B"/>
    <property type="match status" value="1"/>
</dbReference>
<evidence type="ECO:0000256" key="7">
    <source>
        <dbReference type="HAMAP-Rule" id="MF_01374"/>
    </source>
</evidence>
<dbReference type="HOGENOM" id="CLU_030571_4_1_5"/>
<evidence type="ECO:0000313" key="9">
    <source>
        <dbReference type="EMBL" id="ABV94424.1"/>
    </source>
</evidence>
<dbReference type="Pfam" id="PF16123">
    <property type="entry name" value="HAGH_C"/>
    <property type="match status" value="1"/>
</dbReference>
<dbReference type="eggNOG" id="COG0491">
    <property type="taxonomic scope" value="Bacteria"/>
</dbReference>
<dbReference type="InterPro" id="IPR032282">
    <property type="entry name" value="HAGH_C"/>
</dbReference>
<dbReference type="UniPathway" id="UPA00619">
    <property type="reaction ID" value="UER00676"/>
</dbReference>
<dbReference type="PANTHER" id="PTHR43705:SF1">
    <property type="entry name" value="HYDROXYACYLGLUTATHIONE HYDROLASE GLOB"/>
    <property type="match status" value="1"/>
</dbReference>
<evidence type="ECO:0000256" key="2">
    <source>
        <dbReference type="ARBA" id="ARBA00004963"/>
    </source>
</evidence>
<comment type="similarity">
    <text evidence="3 7">Belongs to the metallo-beta-lactamase superfamily. Glyoxalase II family.</text>
</comment>
<dbReference type="InterPro" id="IPR001279">
    <property type="entry name" value="Metallo-B-lactamas"/>
</dbReference>
<dbReference type="Proteomes" id="UP000006833">
    <property type="component" value="Chromosome"/>
</dbReference>
<dbReference type="KEGG" id="dsh:Dshi_2691"/>
<feature type="binding site" evidence="7">
    <location>
        <position position="115"/>
    </location>
    <ligand>
        <name>Zn(2+)</name>
        <dbReference type="ChEBI" id="CHEBI:29105"/>
        <label>1</label>
    </ligand>
</feature>
<comment type="catalytic activity">
    <reaction evidence="1 7">
        <text>an S-(2-hydroxyacyl)glutathione + H2O = a 2-hydroxy carboxylate + glutathione + H(+)</text>
        <dbReference type="Rhea" id="RHEA:21864"/>
        <dbReference type="ChEBI" id="CHEBI:15377"/>
        <dbReference type="ChEBI" id="CHEBI:15378"/>
        <dbReference type="ChEBI" id="CHEBI:57925"/>
        <dbReference type="ChEBI" id="CHEBI:58896"/>
        <dbReference type="ChEBI" id="CHEBI:71261"/>
        <dbReference type="EC" id="3.1.2.6"/>
    </reaction>
</comment>
<evidence type="ECO:0000313" key="10">
    <source>
        <dbReference type="Proteomes" id="UP000006833"/>
    </source>
</evidence>
<feature type="domain" description="Metallo-beta-lactamase" evidence="8">
    <location>
        <begin position="14"/>
        <end position="172"/>
    </location>
</feature>
<evidence type="ECO:0000256" key="1">
    <source>
        <dbReference type="ARBA" id="ARBA00001623"/>
    </source>
</evidence>
<keyword evidence="4 7" id="KW-0479">Metal-binding</keyword>
<dbReference type="GO" id="GO:0019243">
    <property type="term" value="P:methylglyoxal catabolic process to D-lactate via S-lactoyl-glutathione"/>
    <property type="evidence" value="ECO:0007669"/>
    <property type="project" value="UniProtKB-UniRule"/>
</dbReference>
<dbReference type="AlphaFoldDB" id="A8LII3"/>
<keyword evidence="10" id="KW-1185">Reference proteome</keyword>
<accession>A8LII3</accession>
<keyword evidence="5 7" id="KW-0378">Hydrolase</keyword>
<dbReference type="PANTHER" id="PTHR43705">
    <property type="entry name" value="HYDROXYACYLGLUTATHIONE HYDROLASE"/>
    <property type="match status" value="1"/>
</dbReference>
<evidence type="ECO:0000256" key="5">
    <source>
        <dbReference type="ARBA" id="ARBA00022801"/>
    </source>
</evidence>
<dbReference type="STRING" id="398580.Dshi_2691"/>
<dbReference type="InterPro" id="IPR050110">
    <property type="entry name" value="Glyoxalase_II_hydrolase"/>
</dbReference>
<dbReference type="PIRSF" id="PIRSF005457">
    <property type="entry name" value="Glx"/>
    <property type="match status" value="1"/>
</dbReference>
<feature type="binding site" evidence="7">
    <location>
        <position position="57"/>
    </location>
    <ligand>
        <name>Zn(2+)</name>
        <dbReference type="ChEBI" id="CHEBI:29105"/>
        <label>1</label>
    </ligand>
</feature>
<gene>
    <name evidence="7" type="primary">gloB</name>
    <name evidence="9" type="ordered locus">Dshi_2691</name>
</gene>
<dbReference type="GO" id="GO:0046872">
    <property type="term" value="F:metal ion binding"/>
    <property type="evidence" value="ECO:0007669"/>
    <property type="project" value="UniProtKB-KW"/>
</dbReference>
<reference evidence="10" key="1">
    <citation type="journal article" date="2010" name="ISME J.">
        <title>The complete genome sequence of the algal symbiont Dinoroseobacter shibae: a hitchhiker's guide to life in the sea.</title>
        <authorList>
            <person name="Wagner-Dobler I."/>
            <person name="Ballhausen B."/>
            <person name="Berger M."/>
            <person name="Brinkhoff T."/>
            <person name="Buchholz I."/>
            <person name="Bunk B."/>
            <person name="Cypionka H."/>
            <person name="Daniel R."/>
            <person name="Drepper T."/>
            <person name="Gerdts G."/>
            <person name="Hahnke S."/>
            <person name="Han C."/>
            <person name="Jahn D."/>
            <person name="Kalhoefer D."/>
            <person name="Kiss H."/>
            <person name="Klenk H.P."/>
            <person name="Kyrpides N."/>
            <person name="Liebl W."/>
            <person name="Liesegang H."/>
            <person name="Meincke L."/>
            <person name="Pati A."/>
            <person name="Petersen J."/>
            <person name="Piekarski T."/>
            <person name="Pommerenke C."/>
            <person name="Pradella S."/>
            <person name="Pukall R."/>
            <person name="Rabus R."/>
            <person name="Stackebrandt E."/>
            <person name="Thole S."/>
            <person name="Thompson L."/>
            <person name="Tielen P."/>
            <person name="Tomasch J."/>
            <person name="von Jan M."/>
            <person name="Wanphrut N."/>
            <person name="Wichels A."/>
            <person name="Zech H."/>
            <person name="Simon M."/>
        </authorList>
    </citation>
    <scope>NUCLEOTIDE SEQUENCE [LARGE SCALE GENOMIC DNA]</scope>
    <source>
        <strain evidence="10">DSM 16493 / NCIMB 14021 / DFL 12</strain>
    </source>
</reference>
<dbReference type="Gene3D" id="3.60.15.10">
    <property type="entry name" value="Ribonuclease Z/Hydroxyacylglutathione hydrolase-like"/>
    <property type="match status" value="1"/>
</dbReference>
<comment type="pathway">
    <text evidence="2 7">Secondary metabolite metabolism; methylglyoxal degradation; (R)-lactate from methylglyoxal: step 2/2.</text>
</comment>
<dbReference type="InterPro" id="IPR036866">
    <property type="entry name" value="RibonucZ/Hydroxyglut_hydro"/>
</dbReference>
<protein>
    <recommendedName>
        <fullName evidence="7">Hydroxyacylglutathione hydrolase</fullName>
        <ecNumber evidence="7">3.1.2.6</ecNumber>
    </recommendedName>
    <alternativeName>
        <fullName evidence="7">Glyoxalase II</fullName>
        <shortName evidence="7">Glx II</shortName>
    </alternativeName>
</protein>
<feature type="binding site" evidence="7">
    <location>
        <position position="61"/>
    </location>
    <ligand>
        <name>Zn(2+)</name>
        <dbReference type="ChEBI" id="CHEBI:29105"/>
        <label>2</label>
    </ligand>
</feature>
<feature type="binding site" evidence="7">
    <location>
        <position position="134"/>
    </location>
    <ligand>
        <name>Zn(2+)</name>
        <dbReference type="ChEBI" id="CHEBI:29105"/>
        <label>1</label>
    </ligand>
</feature>
<dbReference type="Pfam" id="PF00753">
    <property type="entry name" value="Lactamase_B"/>
    <property type="match status" value="1"/>
</dbReference>
<sequence length="256" mass="27728">MALEIYQYPYGPGANYGVLLHDPSSGATASVDAGDAAALRTALKKTGWTLSEIWITHHHADHTDGVAEIKAETGCTVIGPKPQSAPIAGVDTRYGDGDRFDFSGHEVRVIHTPGHTIDMINFYLPAEGVVFTGDTLFVMGCGRLFEGDGPMMHASLQKLAALPADTVIYCSHEYTEANADFALTVDPENPDLKDKAARVKALRAQDKPTVPTTLAEELATNPFLRAHDTRIRAHLGLETASDAEVFTEIRRRKDNS</sequence>
<dbReference type="RefSeq" id="WP_012179352.1">
    <property type="nucleotide sequence ID" value="NC_009952.1"/>
</dbReference>
<dbReference type="NCBIfam" id="TIGR03413">
    <property type="entry name" value="GSH_gloB"/>
    <property type="match status" value="1"/>
</dbReference>
<proteinExistence type="inferred from homology"/>
<dbReference type="EMBL" id="CP000830">
    <property type="protein sequence ID" value="ABV94424.1"/>
    <property type="molecule type" value="Genomic_DNA"/>
</dbReference>
<evidence type="ECO:0000256" key="4">
    <source>
        <dbReference type="ARBA" id="ARBA00022723"/>
    </source>
</evidence>
<organism evidence="9 10">
    <name type="scientific">Dinoroseobacter shibae (strain DSM 16493 / NCIMB 14021 / DFL 12)</name>
    <dbReference type="NCBI Taxonomy" id="398580"/>
    <lineage>
        <taxon>Bacteria</taxon>
        <taxon>Pseudomonadati</taxon>
        <taxon>Pseudomonadota</taxon>
        <taxon>Alphaproteobacteria</taxon>
        <taxon>Rhodobacterales</taxon>
        <taxon>Roseobacteraceae</taxon>
        <taxon>Dinoroseobacter</taxon>
    </lineage>
</organism>
<name>A8LII3_DINSH</name>
<evidence type="ECO:0000259" key="8">
    <source>
        <dbReference type="SMART" id="SM00849"/>
    </source>
</evidence>
<dbReference type="HAMAP" id="MF_01374">
    <property type="entry name" value="Glyoxalase_2"/>
    <property type="match status" value="1"/>
</dbReference>
<dbReference type="SUPFAM" id="SSF56281">
    <property type="entry name" value="Metallo-hydrolase/oxidoreductase"/>
    <property type="match status" value="1"/>
</dbReference>
<dbReference type="GO" id="GO:0004416">
    <property type="term" value="F:hydroxyacylglutathione hydrolase activity"/>
    <property type="evidence" value="ECO:0007669"/>
    <property type="project" value="UniProtKB-UniRule"/>
</dbReference>
<dbReference type="EC" id="3.1.2.6" evidence="7"/>
<feature type="binding site" evidence="7">
    <location>
        <position position="134"/>
    </location>
    <ligand>
        <name>Zn(2+)</name>
        <dbReference type="ChEBI" id="CHEBI:29105"/>
        <label>2</label>
    </ligand>
</feature>
<feature type="binding site" evidence="7">
    <location>
        <position position="172"/>
    </location>
    <ligand>
        <name>Zn(2+)</name>
        <dbReference type="ChEBI" id="CHEBI:29105"/>
        <label>2</label>
    </ligand>
</feature>
<feature type="binding site" evidence="7">
    <location>
        <position position="59"/>
    </location>
    <ligand>
        <name>Zn(2+)</name>
        <dbReference type="ChEBI" id="CHEBI:29105"/>
        <label>1</label>
    </ligand>
</feature>
<comment type="cofactor">
    <cofactor evidence="7">
        <name>Zn(2+)</name>
        <dbReference type="ChEBI" id="CHEBI:29105"/>
    </cofactor>
    <text evidence="7">Binds 2 Zn(2+) ions per subunit.</text>
</comment>
<keyword evidence="6 7" id="KW-0862">Zinc</keyword>
<dbReference type="OrthoDB" id="9802248at2"/>
<feature type="binding site" evidence="7">
    <location>
        <position position="62"/>
    </location>
    <ligand>
        <name>Zn(2+)</name>
        <dbReference type="ChEBI" id="CHEBI:29105"/>
        <label>2</label>
    </ligand>
</feature>
<evidence type="ECO:0000256" key="6">
    <source>
        <dbReference type="ARBA" id="ARBA00022833"/>
    </source>
</evidence>
<evidence type="ECO:0000256" key="3">
    <source>
        <dbReference type="ARBA" id="ARBA00006759"/>
    </source>
</evidence>
<dbReference type="InterPro" id="IPR017782">
    <property type="entry name" value="Hydroxyacylglutathione_Hdrlase"/>
</dbReference>
<dbReference type="InterPro" id="IPR035680">
    <property type="entry name" value="Clx_II_MBL"/>
</dbReference>
<comment type="function">
    <text evidence="7">Thiolesterase that catalyzes the hydrolysis of S-D-lactoyl-glutathione to form glutathione and D-lactic acid.</text>
</comment>
<dbReference type="CDD" id="cd07723">
    <property type="entry name" value="hydroxyacylglutathione_hydrolase_MBL-fold"/>
    <property type="match status" value="1"/>
</dbReference>
<comment type="subunit">
    <text evidence="7">Monomer.</text>
</comment>